<keyword evidence="3" id="KW-1185">Reference proteome</keyword>
<evidence type="ECO:0000313" key="2">
    <source>
        <dbReference type="EMBL" id="TFK29648.1"/>
    </source>
</evidence>
<feature type="domain" description="F-box" evidence="1">
    <location>
        <begin position="75"/>
        <end position="143"/>
    </location>
</feature>
<evidence type="ECO:0000313" key="3">
    <source>
        <dbReference type="Proteomes" id="UP000307440"/>
    </source>
</evidence>
<proteinExistence type="predicted"/>
<organism evidence="2 3">
    <name type="scientific">Coprinopsis marcescibilis</name>
    <name type="common">Agaric fungus</name>
    <name type="synonym">Psathyrella marcescibilis</name>
    <dbReference type="NCBI Taxonomy" id="230819"/>
    <lineage>
        <taxon>Eukaryota</taxon>
        <taxon>Fungi</taxon>
        <taxon>Dikarya</taxon>
        <taxon>Basidiomycota</taxon>
        <taxon>Agaricomycotina</taxon>
        <taxon>Agaricomycetes</taxon>
        <taxon>Agaricomycetidae</taxon>
        <taxon>Agaricales</taxon>
        <taxon>Agaricineae</taxon>
        <taxon>Psathyrellaceae</taxon>
        <taxon>Coprinopsis</taxon>
    </lineage>
</organism>
<sequence length="618" mass="70650">MHAALSYLITTTTTTTANRTTATKSTMQAAVKTLCSSVEHQLPLLTGAQKKETQEELDAYLASLIFVRNRLLPVSRLPPEILSKIFYIARRESPGSFMNSDIWGGPTPPGHIERSKYWFRVSQVCKYWRQITMDDPKFWTMLDTEDSDEWINAMLERSRDALLSIRVTPRSLTYRNRRKSKIFKALIDGSRVGEIVISEKWEERRAAEILEGIMKNPAPHLTSLEIEPCEDSEPVQEPCHGCRPLPVLQPFQSDAPMLRRINLSCCRTCFDPNILSNIVDFDLFSVELIHPFPLIHIFQVLETMPNLQYLNLAWSLSGRLKFKYEDLLNRTMTNKVELRALKRLQLIDSWTTCRDFLRGITVPLSAAIRIEAHGNRLTSEQYIEFGKLALDLTPSATTTSSESSVPQFQSVSISCGEIRGWFECLPPQALFNNALDTGKLPRLAIMQDDRQDNVEAELANIKSFPIQATRILNCGHNLDVGTWTYLSLLPFIHTLIITCSDNRLHEVMNSIIADRGSFGSTDSETETKTTRFPQLKTLIFEEMYFGSMRNKGMYFRTMRNKEVGDDVVEWPLYKFLQLRKEAGYMLSRLEFRSCSGVTSADVVSLNDVVGEVYRDKYE</sequence>
<dbReference type="STRING" id="230819.A0A5C3LA58"/>
<evidence type="ECO:0000259" key="1">
    <source>
        <dbReference type="Pfam" id="PF12937"/>
    </source>
</evidence>
<dbReference type="SUPFAM" id="SSF81383">
    <property type="entry name" value="F-box domain"/>
    <property type="match status" value="1"/>
</dbReference>
<dbReference type="Gene3D" id="3.80.10.10">
    <property type="entry name" value="Ribonuclease Inhibitor"/>
    <property type="match status" value="1"/>
</dbReference>
<dbReference type="InterPro" id="IPR036047">
    <property type="entry name" value="F-box-like_dom_sf"/>
</dbReference>
<dbReference type="EMBL" id="ML210148">
    <property type="protein sequence ID" value="TFK29648.1"/>
    <property type="molecule type" value="Genomic_DNA"/>
</dbReference>
<dbReference type="OrthoDB" id="3156934at2759"/>
<reference evidence="2 3" key="1">
    <citation type="journal article" date="2019" name="Nat. Ecol. Evol.">
        <title>Megaphylogeny resolves global patterns of mushroom evolution.</title>
        <authorList>
            <person name="Varga T."/>
            <person name="Krizsan K."/>
            <person name="Foldi C."/>
            <person name="Dima B."/>
            <person name="Sanchez-Garcia M."/>
            <person name="Sanchez-Ramirez S."/>
            <person name="Szollosi G.J."/>
            <person name="Szarkandi J.G."/>
            <person name="Papp V."/>
            <person name="Albert L."/>
            <person name="Andreopoulos W."/>
            <person name="Angelini C."/>
            <person name="Antonin V."/>
            <person name="Barry K.W."/>
            <person name="Bougher N.L."/>
            <person name="Buchanan P."/>
            <person name="Buyck B."/>
            <person name="Bense V."/>
            <person name="Catcheside P."/>
            <person name="Chovatia M."/>
            <person name="Cooper J."/>
            <person name="Damon W."/>
            <person name="Desjardin D."/>
            <person name="Finy P."/>
            <person name="Geml J."/>
            <person name="Haridas S."/>
            <person name="Hughes K."/>
            <person name="Justo A."/>
            <person name="Karasinski D."/>
            <person name="Kautmanova I."/>
            <person name="Kiss B."/>
            <person name="Kocsube S."/>
            <person name="Kotiranta H."/>
            <person name="LaButti K.M."/>
            <person name="Lechner B.E."/>
            <person name="Liimatainen K."/>
            <person name="Lipzen A."/>
            <person name="Lukacs Z."/>
            <person name="Mihaltcheva S."/>
            <person name="Morgado L.N."/>
            <person name="Niskanen T."/>
            <person name="Noordeloos M.E."/>
            <person name="Ohm R.A."/>
            <person name="Ortiz-Santana B."/>
            <person name="Ovrebo C."/>
            <person name="Racz N."/>
            <person name="Riley R."/>
            <person name="Savchenko A."/>
            <person name="Shiryaev A."/>
            <person name="Soop K."/>
            <person name="Spirin V."/>
            <person name="Szebenyi C."/>
            <person name="Tomsovsky M."/>
            <person name="Tulloss R.E."/>
            <person name="Uehling J."/>
            <person name="Grigoriev I.V."/>
            <person name="Vagvolgyi C."/>
            <person name="Papp T."/>
            <person name="Martin F.M."/>
            <person name="Miettinen O."/>
            <person name="Hibbett D.S."/>
            <person name="Nagy L.G."/>
        </authorList>
    </citation>
    <scope>NUCLEOTIDE SEQUENCE [LARGE SCALE GENOMIC DNA]</scope>
    <source>
        <strain evidence="2 3">CBS 121175</strain>
    </source>
</reference>
<gene>
    <name evidence="2" type="ORF">FA15DRAFT_284248</name>
</gene>
<dbReference type="AlphaFoldDB" id="A0A5C3LA58"/>
<dbReference type="InterPro" id="IPR001810">
    <property type="entry name" value="F-box_dom"/>
</dbReference>
<accession>A0A5C3LA58</accession>
<dbReference type="Pfam" id="PF12937">
    <property type="entry name" value="F-box-like"/>
    <property type="match status" value="1"/>
</dbReference>
<protein>
    <recommendedName>
        <fullName evidence="1">F-box domain-containing protein</fullName>
    </recommendedName>
</protein>
<name>A0A5C3LA58_COPMA</name>
<dbReference type="Proteomes" id="UP000307440">
    <property type="component" value="Unassembled WGS sequence"/>
</dbReference>
<dbReference type="InterPro" id="IPR032675">
    <property type="entry name" value="LRR_dom_sf"/>
</dbReference>